<dbReference type="GeneID" id="42529589"/>
<name>A0A179V3H0_BLAGS</name>
<accession>A0A179V3H0</accession>
<feature type="compositionally biased region" description="Acidic residues" evidence="1">
    <location>
        <begin position="30"/>
        <end position="40"/>
    </location>
</feature>
<dbReference type="KEGG" id="bgh:BDBG_18111"/>
<proteinExistence type="predicted"/>
<reference evidence="3" key="1">
    <citation type="journal article" date="2015" name="PLoS Genet.">
        <title>The dynamic genome and transcriptome of the human fungal pathogen Blastomyces and close relative Emmonsia.</title>
        <authorList>
            <person name="Munoz J.F."/>
            <person name="Gauthier G.M."/>
            <person name="Desjardins C.A."/>
            <person name="Gallo J.E."/>
            <person name="Holder J."/>
            <person name="Sullivan T.D."/>
            <person name="Marty A.J."/>
            <person name="Carmen J.C."/>
            <person name="Chen Z."/>
            <person name="Ding L."/>
            <person name="Gujja S."/>
            <person name="Magrini V."/>
            <person name="Misas E."/>
            <person name="Mitreva M."/>
            <person name="Priest M."/>
            <person name="Saif S."/>
            <person name="Whiston E.A."/>
            <person name="Young S."/>
            <person name="Zeng Q."/>
            <person name="Goldman W.E."/>
            <person name="Mardis E.R."/>
            <person name="Taylor J.W."/>
            <person name="McEwen J.G."/>
            <person name="Clay O.K."/>
            <person name="Klein B.S."/>
            <person name="Cuomo C.A."/>
        </authorList>
    </citation>
    <scope>NUCLEOTIDE SEQUENCE [LARGE SCALE GENOMIC DNA]</scope>
    <source>
        <strain evidence="3">SLH14081</strain>
    </source>
</reference>
<organism evidence="2 3">
    <name type="scientific">Blastomyces gilchristii (strain SLH14081)</name>
    <name type="common">Blastomyces dermatitidis</name>
    <dbReference type="NCBI Taxonomy" id="559298"/>
    <lineage>
        <taxon>Eukaryota</taxon>
        <taxon>Fungi</taxon>
        <taxon>Dikarya</taxon>
        <taxon>Ascomycota</taxon>
        <taxon>Pezizomycotina</taxon>
        <taxon>Eurotiomycetes</taxon>
        <taxon>Eurotiomycetidae</taxon>
        <taxon>Onygenales</taxon>
        <taxon>Ajellomycetaceae</taxon>
        <taxon>Blastomyces</taxon>
    </lineage>
</organism>
<evidence type="ECO:0000256" key="1">
    <source>
        <dbReference type="SAM" id="MobiDB-lite"/>
    </source>
</evidence>
<gene>
    <name evidence="2" type="ORF">BDBG_18111</name>
</gene>
<dbReference type="VEuPathDB" id="FungiDB:BDBG_18111"/>
<protein>
    <submittedName>
        <fullName evidence="2">Uncharacterized protein</fullName>
    </submittedName>
</protein>
<evidence type="ECO:0000313" key="2">
    <source>
        <dbReference type="EMBL" id="OAT14593.1"/>
    </source>
</evidence>
<sequence>MLIINQKTASEMFESDDMIMKEQSDKFNNEYEDSVEDISEMSDNAESSTTDESLISDEKISANNAQDKDKKDKNKDNNKDKNTEFKPECRVNDKYSEKHSSNFNTNRNKNKDKDVKNTDTASIYNVMKQVFYIKKKTYESCYDKTSEDESDVENDR</sequence>
<dbReference type="RefSeq" id="XP_031581554.1">
    <property type="nucleotide sequence ID" value="XM_031725694.1"/>
</dbReference>
<evidence type="ECO:0000313" key="3">
    <source>
        <dbReference type="Proteomes" id="UP000002038"/>
    </source>
</evidence>
<feature type="compositionally biased region" description="Polar residues" evidence="1">
    <location>
        <begin position="41"/>
        <end position="53"/>
    </location>
</feature>
<dbReference type="AlphaFoldDB" id="A0A179V3H0"/>
<feature type="compositionally biased region" description="Basic and acidic residues" evidence="1">
    <location>
        <begin position="18"/>
        <end position="29"/>
    </location>
</feature>
<dbReference type="EMBL" id="GG657527">
    <property type="protein sequence ID" value="OAT14593.1"/>
    <property type="molecule type" value="Genomic_DNA"/>
</dbReference>
<feature type="region of interest" description="Disordered" evidence="1">
    <location>
        <begin position="1"/>
        <end position="119"/>
    </location>
</feature>
<dbReference type="Proteomes" id="UP000002038">
    <property type="component" value="Unassembled WGS sequence"/>
</dbReference>
<feature type="compositionally biased region" description="Basic and acidic residues" evidence="1">
    <location>
        <begin position="56"/>
        <end position="100"/>
    </location>
</feature>
<keyword evidence="3" id="KW-1185">Reference proteome</keyword>